<sequence length="723" mass="82586">MDLNASIQYLKFVGPKRAKAFSKIGIEKIKDLLFYFPSKHLDRSTILSTVKAVQHLRNGYEGEVTVIGRVTDKEIIRYGKKQLLKVFFSDNTGSFECVWFQGIPYFKDVFNPGNYFAISAKPTITKYGHLQFVHPDFDRISDKESNDFLNTGKIIPFYRIPKELRSINLGDLGLRRIVAQAVSDFADSVKETLPQNIIKDYDLLPLNLALKNIHFPESLENLERARYRFKFEELFYFEILVALRKQQLKIQKKTNLYKTNTELLKNFLKLLPFELTQAQLKVLHEIRLDMESDRPMNRLLQGDVGSGKTVVALISMLIAAGSGYQAALMAPTEILADQHYKKISGLLKPLGIEVALLIGGQKKKERERFLDDIKSGKAKIIIGTHAIIEDNVEFDKLGLVVIDEQHRFGVLQRSQLINKGLNPDILIMTATPIPRTLSMTLYGDLDVSVIDEMPANRKPVKTVLRGESKLKDIYNFIRQKVKEGYQAFLVYPLIEDSEKLDLKAAIAQYELIKKEHLNDLRVALIHGRMKWQEKEEVMLSFARKEFDVLISTTVIEVGIDIPDANIIVINDAFRFGLSQLHQLRGRVGRSDKQAYCILITKDEFAVKVNQFDYNFDYLSPTQIEKHKTLIRLNAMTKTNNGFELSEIDLKLRGPGDLFGTKQSGLPEFKHADIAEDVDILYSARSAAFNIVKTDMHLKEKEHAVIKEVLKETYSKHISLSQIG</sequence>
<dbReference type="InterPro" id="IPR014001">
    <property type="entry name" value="Helicase_ATP-bd"/>
</dbReference>
<accession>I7A1H0</accession>
<evidence type="ECO:0000256" key="5">
    <source>
        <dbReference type="ARBA" id="ARBA00022801"/>
    </source>
</evidence>
<evidence type="ECO:0000256" key="13">
    <source>
        <dbReference type="ARBA" id="ARBA00034808"/>
    </source>
</evidence>
<dbReference type="SUPFAM" id="SSF50249">
    <property type="entry name" value="Nucleic acid-binding proteins"/>
    <property type="match status" value="1"/>
</dbReference>
<evidence type="ECO:0000256" key="9">
    <source>
        <dbReference type="ARBA" id="ARBA00023172"/>
    </source>
</evidence>
<dbReference type="EC" id="5.6.2.4" evidence="13 15"/>
<dbReference type="GO" id="GO:0003677">
    <property type="term" value="F:DNA binding"/>
    <property type="evidence" value="ECO:0007669"/>
    <property type="project" value="UniProtKB-KW"/>
</dbReference>
<dbReference type="Proteomes" id="UP000009011">
    <property type="component" value="Chromosome"/>
</dbReference>
<evidence type="ECO:0000259" key="17">
    <source>
        <dbReference type="PROSITE" id="PS51194"/>
    </source>
</evidence>
<evidence type="ECO:0000256" key="15">
    <source>
        <dbReference type="RuleBase" id="RU363016"/>
    </source>
</evidence>
<evidence type="ECO:0000256" key="14">
    <source>
        <dbReference type="ARBA" id="ARBA00048988"/>
    </source>
</evidence>
<keyword evidence="3 15" id="KW-0547">Nucleotide-binding</keyword>
<dbReference type="InterPro" id="IPR047112">
    <property type="entry name" value="RecG/Mfd"/>
</dbReference>
<organism evidence="18 19">
    <name type="scientific">Melioribacter roseus (strain DSM 23840 / JCM 17771 / VKM B-2668 / P3M-2)</name>
    <dbReference type="NCBI Taxonomy" id="1191523"/>
    <lineage>
        <taxon>Bacteria</taxon>
        <taxon>Pseudomonadati</taxon>
        <taxon>Ignavibacteriota</taxon>
        <taxon>Ignavibacteria</taxon>
        <taxon>Ignavibacteriales</taxon>
        <taxon>Melioribacteraceae</taxon>
        <taxon>Melioribacter</taxon>
    </lineage>
</organism>
<dbReference type="CDD" id="cd04488">
    <property type="entry name" value="RecG_wedge_OBF"/>
    <property type="match status" value="1"/>
</dbReference>
<evidence type="ECO:0000256" key="7">
    <source>
        <dbReference type="ARBA" id="ARBA00022840"/>
    </source>
</evidence>
<feature type="domain" description="Helicase ATP-binding" evidence="16">
    <location>
        <begin position="289"/>
        <end position="450"/>
    </location>
</feature>
<dbReference type="STRING" id="1191523.MROS_1830"/>
<dbReference type="PROSITE" id="PS51192">
    <property type="entry name" value="HELICASE_ATP_BIND_1"/>
    <property type="match status" value="1"/>
</dbReference>
<dbReference type="Pfam" id="PF19833">
    <property type="entry name" value="RecG_dom3_C"/>
    <property type="match status" value="1"/>
</dbReference>
<evidence type="ECO:0000256" key="10">
    <source>
        <dbReference type="ARBA" id="ARBA00023204"/>
    </source>
</evidence>
<proteinExistence type="inferred from homology"/>
<comment type="function">
    <text evidence="15">Plays a critical role in recombination and DNA repair. Helps process Holliday junction intermediates to mature products by catalyzing branch migration. Has replication fork regression activity, unwinds stalled or blocked replication forks to make a HJ that can be resolved. Has a DNA unwinding activity characteristic of a DNA helicase with 3'-5' polarity.</text>
</comment>
<dbReference type="InterPro" id="IPR011545">
    <property type="entry name" value="DEAD/DEAH_box_helicase_dom"/>
</dbReference>
<dbReference type="PANTHER" id="PTHR47964:SF1">
    <property type="entry name" value="ATP-DEPENDENT DNA HELICASE HOMOLOG RECG, CHLOROPLASTIC"/>
    <property type="match status" value="1"/>
</dbReference>
<dbReference type="Gene3D" id="3.40.50.300">
    <property type="entry name" value="P-loop containing nucleotide triphosphate hydrolases"/>
    <property type="match status" value="2"/>
</dbReference>
<evidence type="ECO:0000256" key="1">
    <source>
        <dbReference type="ARBA" id="ARBA00007504"/>
    </source>
</evidence>
<dbReference type="EMBL" id="CP003557">
    <property type="protein sequence ID" value="AFN75063.1"/>
    <property type="molecule type" value="Genomic_DNA"/>
</dbReference>
<keyword evidence="5 15" id="KW-0378">Hydrolase</keyword>
<comment type="similarity">
    <text evidence="1 15">Belongs to the helicase family. RecG subfamily.</text>
</comment>
<protein>
    <recommendedName>
        <fullName evidence="2 15">ATP-dependent DNA helicase RecG</fullName>
        <ecNumber evidence="13 15">5.6.2.4</ecNumber>
    </recommendedName>
</protein>
<dbReference type="PROSITE" id="PS51194">
    <property type="entry name" value="HELICASE_CTER"/>
    <property type="match status" value="1"/>
</dbReference>
<keyword evidence="9 15" id="KW-0233">DNA recombination</keyword>
<dbReference type="InterPro" id="IPR027417">
    <property type="entry name" value="P-loop_NTPase"/>
</dbReference>
<keyword evidence="10 15" id="KW-0234">DNA repair</keyword>
<dbReference type="Pfam" id="PF17191">
    <property type="entry name" value="RecG_wedge"/>
    <property type="match status" value="1"/>
</dbReference>
<evidence type="ECO:0000256" key="4">
    <source>
        <dbReference type="ARBA" id="ARBA00022763"/>
    </source>
</evidence>
<dbReference type="NCBIfam" id="TIGR00643">
    <property type="entry name" value="recG"/>
    <property type="match status" value="1"/>
</dbReference>
<evidence type="ECO:0000256" key="11">
    <source>
        <dbReference type="ARBA" id="ARBA00023235"/>
    </source>
</evidence>
<name>I7A1H0_MELRP</name>
<dbReference type="PATRIC" id="fig|1191523.3.peg.1941"/>
<dbReference type="KEGG" id="mro:MROS_1830"/>
<evidence type="ECO:0000259" key="16">
    <source>
        <dbReference type="PROSITE" id="PS51192"/>
    </source>
</evidence>
<dbReference type="SUPFAM" id="SSF52540">
    <property type="entry name" value="P-loop containing nucleoside triphosphate hydrolases"/>
    <property type="match status" value="2"/>
</dbReference>
<evidence type="ECO:0000256" key="12">
    <source>
        <dbReference type="ARBA" id="ARBA00034617"/>
    </source>
</evidence>
<keyword evidence="4 15" id="KW-0227">DNA damage</keyword>
<dbReference type="GO" id="GO:0006281">
    <property type="term" value="P:DNA repair"/>
    <property type="evidence" value="ECO:0007669"/>
    <property type="project" value="UniProtKB-UniRule"/>
</dbReference>
<reference evidence="18 19" key="1">
    <citation type="journal article" date="2013" name="PLoS ONE">
        <title>Genomic analysis of Melioribacter roseus, facultatively anaerobic organotrophic bacterium representing a novel deep lineage within Bacteriodetes/Chlorobi group.</title>
        <authorList>
            <person name="Kadnikov V.V."/>
            <person name="Mardanov A.V."/>
            <person name="Podosokorskaya O.A."/>
            <person name="Gavrilov S.N."/>
            <person name="Kublanov I.V."/>
            <person name="Beletsky A.V."/>
            <person name="Bonch-Osmolovskaya E.A."/>
            <person name="Ravin N.V."/>
        </authorList>
    </citation>
    <scope>NUCLEOTIDE SEQUENCE [LARGE SCALE GENOMIC DNA]</scope>
    <source>
        <strain evidence="19">JCM 17771 / P3M-2</strain>
    </source>
</reference>
<dbReference type="OrthoDB" id="9804325at2"/>
<dbReference type="Pfam" id="PF00271">
    <property type="entry name" value="Helicase_C"/>
    <property type="match status" value="1"/>
</dbReference>
<keyword evidence="6 15" id="KW-0347">Helicase</keyword>
<dbReference type="CDD" id="cd17992">
    <property type="entry name" value="DEXHc_RecG"/>
    <property type="match status" value="1"/>
</dbReference>
<keyword evidence="19" id="KW-1185">Reference proteome</keyword>
<dbReference type="SMART" id="SM00487">
    <property type="entry name" value="DEXDc"/>
    <property type="match status" value="1"/>
</dbReference>
<keyword evidence="11" id="KW-0413">Isomerase</keyword>
<dbReference type="RefSeq" id="WP_014856495.1">
    <property type="nucleotide sequence ID" value="NC_018178.1"/>
</dbReference>
<dbReference type="Pfam" id="PF00270">
    <property type="entry name" value="DEAD"/>
    <property type="match status" value="1"/>
</dbReference>
<evidence type="ECO:0000313" key="19">
    <source>
        <dbReference type="Proteomes" id="UP000009011"/>
    </source>
</evidence>
<evidence type="ECO:0000313" key="18">
    <source>
        <dbReference type="EMBL" id="AFN75063.1"/>
    </source>
</evidence>
<dbReference type="Gene3D" id="2.40.50.140">
    <property type="entry name" value="Nucleic acid-binding proteins"/>
    <property type="match status" value="1"/>
</dbReference>
<dbReference type="InterPro" id="IPR033454">
    <property type="entry name" value="RecG_wedge"/>
</dbReference>
<dbReference type="GO" id="GO:0043138">
    <property type="term" value="F:3'-5' DNA helicase activity"/>
    <property type="evidence" value="ECO:0007669"/>
    <property type="project" value="UniProtKB-EC"/>
</dbReference>
<dbReference type="eggNOG" id="COG1200">
    <property type="taxonomic scope" value="Bacteria"/>
</dbReference>
<feature type="domain" description="Helicase C-terminal" evidence="17">
    <location>
        <begin position="469"/>
        <end position="650"/>
    </location>
</feature>
<gene>
    <name evidence="18" type="ordered locus">MROS_1830</name>
</gene>
<comment type="catalytic activity">
    <reaction evidence="12 15">
        <text>Couples ATP hydrolysis with the unwinding of duplex DNA by translocating in the 3'-5' direction.</text>
        <dbReference type="EC" id="5.6.2.4"/>
    </reaction>
</comment>
<dbReference type="InterPro" id="IPR004609">
    <property type="entry name" value="ATP-dep_DNA_helicase_RecG"/>
</dbReference>
<evidence type="ECO:0000256" key="3">
    <source>
        <dbReference type="ARBA" id="ARBA00022741"/>
    </source>
</evidence>
<evidence type="ECO:0000256" key="2">
    <source>
        <dbReference type="ARBA" id="ARBA00017846"/>
    </source>
</evidence>
<dbReference type="InterPro" id="IPR012340">
    <property type="entry name" value="NA-bd_OB-fold"/>
</dbReference>
<dbReference type="AlphaFoldDB" id="I7A1H0"/>
<dbReference type="GO" id="GO:0016887">
    <property type="term" value="F:ATP hydrolysis activity"/>
    <property type="evidence" value="ECO:0007669"/>
    <property type="project" value="RHEA"/>
</dbReference>
<dbReference type="InterPro" id="IPR001650">
    <property type="entry name" value="Helicase_C-like"/>
</dbReference>
<dbReference type="GO" id="GO:0005524">
    <property type="term" value="F:ATP binding"/>
    <property type="evidence" value="ECO:0007669"/>
    <property type="project" value="UniProtKB-KW"/>
</dbReference>
<dbReference type="PANTHER" id="PTHR47964">
    <property type="entry name" value="ATP-DEPENDENT DNA HELICASE HOMOLOG RECG, CHLOROPLASTIC"/>
    <property type="match status" value="1"/>
</dbReference>
<dbReference type="NCBIfam" id="NF008168">
    <property type="entry name" value="PRK10917.2-2"/>
    <property type="match status" value="1"/>
</dbReference>
<keyword evidence="8" id="KW-0238">DNA-binding</keyword>
<dbReference type="InterPro" id="IPR045562">
    <property type="entry name" value="RecG_dom3_C"/>
</dbReference>
<dbReference type="HOGENOM" id="CLU_005122_7_1_10"/>
<keyword evidence="7 15" id="KW-0067">ATP-binding</keyword>
<evidence type="ECO:0000256" key="8">
    <source>
        <dbReference type="ARBA" id="ARBA00023125"/>
    </source>
</evidence>
<dbReference type="NCBIfam" id="NF008165">
    <property type="entry name" value="PRK10917.1-3"/>
    <property type="match status" value="1"/>
</dbReference>
<dbReference type="SMART" id="SM00490">
    <property type="entry name" value="HELICc"/>
    <property type="match status" value="1"/>
</dbReference>
<dbReference type="GO" id="GO:0006310">
    <property type="term" value="P:DNA recombination"/>
    <property type="evidence" value="ECO:0007669"/>
    <property type="project" value="UniProtKB-UniRule"/>
</dbReference>
<comment type="catalytic activity">
    <reaction evidence="14 15">
        <text>ATP + H2O = ADP + phosphate + H(+)</text>
        <dbReference type="Rhea" id="RHEA:13065"/>
        <dbReference type="ChEBI" id="CHEBI:15377"/>
        <dbReference type="ChEBI" id="CHEBI:15378"/>
        <dbReference type="ChEBI" id="CHEBI:30616"/>
        <dbReference type="ChEBI" id="CHEBI:43474"/>
        <dbReference type="ChEBI" id="CHEBI:456216"/>
        <dbReference type="EC" id="5.6.2.4"/>
    </reaction>
</comment>
<evidence type="ECO:0000256" key="6">
    <source>
        <dbReference type="ARBA" id="ARBA00022806"/>
    </source>
</evidence>